<dbReference type="EMBL" id="CM010717">
    <property type="protein sequence ID" value="RZC56623.1"/>
    <property type="molecule type" value="Genomic_DNA"/>
</dbReference>
<proteinExistence type="predicted"/>
<organism evidence="1 2">
    <name type="scientific">Papaver somniferum</name>
    <name type="common">Opium poppy</name>
    <dbReference type="NCBI Taxonomy" id="3469"/>
    <lineage>
        <taxon>Eukaryota</taxon>
        <taxon>Viridiplantae</taxon>
        <taxon>Streptophyta</taxon>
        <taxon>Embryophyta</taxon>
        <taxon>Tracheophyta</taxon>
        <taxon>Spermatophyta</taxon>
        <taxon>Magnoliopsida</taxon>
        <taxon>Ranunculales</taxon>
        <taxon>Papaveraceae</taxon>
        <taxon>Papaveroideae</taxon>
        <taxon>Papaver</taxon>
    </lineage>
</organism>
<sequence length="193" mass="22155">MDESFQSCANLLDVTGGLRTNHILGTVVVYLTPMIRGMKREGVDEFPFYVHFVSWEKENISTESLKAARITCNNYMAKSTEKDVFHFRVRCWCICLIPNLHFDIQIVLLQLLVLRVVVSVSDVDRVQGFRCGGDSFDPWTKTKRKFSRTSSKTKEERGIYVKHFINIPMVIMDLVLAREEKSELDANGMSLVP</sequence>
<dbReference type="AlphaFoldDB" id="A0A4Y7J657"/>
<keyword evidence="2" id="KW-1185">Reference proteome</keyword>
<reference evidence="1 2" key="1">
    <citation type="journal article" date="2018" name="Science">
        <title>The opium poppy genome and morphinan production.</title>
        <authorList>
            <person name="Guo L."/>
            <person name="Winzer T."/>
            <person name="Yang X."/>
            <person name="Li Y."/>
            <person name="Ning Z."/>
            <person name="He Z."/>
            <person name="Teodor R."/>
            <person name="Lu Y."/>
            <person name="Bowser T.A."/>
            <person name="Graham I.A."/>
            <person name="Ye K."/>
        </authorList>
    </citation>
    <scope>NUCLEOTIDE SEQUENCE [LARGE SCALE GENOMIC DNA]</scope>
    <source>
        <strain evidence="2">cv. HN1</strain>
        <tissue evidence="1">Leaves</tissue>
    </source>
</reference>
<protein>
    <submittedName>
        <fullName evidence="1">Uncharacterized protein</fullName>
    </submittedName>
</protein>
<dbReference type="SUPFAM" id="SSF54686">
    <property type="entry name" value="Ribosomal protein L16p/L10e"/>
    <property type="match status" value="1"/>
</dbReference>
<dbReference type="Proteomes" id="UP000316621">
    <property type="component" value="Chromosome 3"/>
</dbReference>
<evidence type="ECO:0000313" key="2">
    <source>
        <dbReference type="Proteomes" id="UP000316621"/>
    </source>
</evidence>
<name>A0A4Y7J657_PAPSO</name>
<dbReference type="InterPro" id="IPR001197">
    <property type="entry name" value="Ribosomal_uL16_euk_arch"/>
</dbReference>
<gene>
    <name evidence="1" type="ORF">C5167_015479</name>
</gene>
<dbReference type="Gene3D" id="3.90.1170.10">
    <property type="entry name" value="Ribosomal protein L10e/L16"/>
    <property type="match status" value="1"/>
</dbReference>
<dbReference type="GO" id="GO:0003735">
    <property type="term" value="F:structural constituent of ribosome"/>
    <property type="evidence" value="ECO:0007669"/>
    <property type="project" value="InterPro"/>
</dbReference>
<dbReference type="STRING" id="3469.A0A4Y7J657"/>
<dbReference type="Gramene" id="RZC56623">
    <property type="protein sequence ID" value="RZC56623"/>
    <property type="gene ID" value="C5167_015479"/>
</dbReference>
<dbReference type="GO" id="GO:0005840">
    <property type="term" value="C:ribosome"/>
    <property type="evidence" value="ECO:0007669"/>
    <property type="project" value="InterPro"/>
</dbReference>
<dbReference type="PANTHER" id="PTHR11726">
    <property type="entry name" value="60S RIBOSOMAL PROTEIN L10"/>
    <property type="match status" value="1"/>
</dbReference>
<dbReference type="InterPro" id="IPR036920">
    <property type="entry name" value="Ribosomal_uL16_sf"/>
</dbReference>
<dbReference type="GO" id="GO:0006412">
    <property type="term" value="P:translation"/>
    <property type="evidence" value="ECO:0007669"/>
    <property type="project" value="InterPro"/>
</dbReference>
<accession>A0A4Y7J657</accession>
<evidence type="ECO:0000313" key="1">
    <source>
        <dbReference type="EMBL" id="RZC56623.1"/>
    </source>
</evidence>